<protein>
    <submittedName>
        <fullName evidence="1">Uncharacterized protein</fullName>
    </submittedName>
</protein>
<comment type="caution">
    <text evidence="1">The sequence shown here is derived from an EMBL/GenBank/DDBJ whole genome shotgun (WGS) entry which is preliminary data.</text>
</comment>
<sequence>KRVLEGINYAITIASGGQILLELDETIYNSGNIFEI</sequence>
<reference evidence="1" key="1">
    <citation type="journal article" date="2014" name="Front. Microbiol.">
        <title>High frequency of phylogenetically diverse reductive dehalogenase-homologous genes in deep subseafloor sedimentary metagenomes.</title>
        <authorList>
            <person name="Kawai M."/>
            <person name="Futagami T."/>
            <person name="Toyoda A."/>
            <person name="Takaki Y."/>
            <person name="Nishi S."/>
            <person name="Hori S."/>
            <person name="Arai W."/>
            <person name="Tsubouchi T."/>
            <person name="Morono Y."/>
            <person name="Uchiyama I."/>
            <person name="Ito T."/>
            <person name="Fujiyama A."/>
            <person name="Inagaki F."/>
            <person name="Takami H."/>
        </authorList>
    </citation>
    <scope>NUCLEOTIDE SEQUENCE</scope>
    <source>
        <strain evidence="1">Expedition CK06-06</strain>
    </source>
</reference>
<dbReference type="AlphaFoldDB" id="X1E840"/>
<proteinExistence type="predicted"/>
<evidence type="ECO:0000313" key="1">
    <source>
        <dbReference type="EMBL" id="GAH13334.1"/>
    </source>
</evidence>
<feature type="non-terminal residue" evidence="1">
    <location>
        <position position="1"/>
    </location>
</feature>
<organism evidence="1">
    <name type="scientific">marine sediment metagenome</name>
    <dbReference type="NCBI Taxonomy" id="412755"/>
    <lineage>
        <taxon>unclassified sequences</taxon>
        <taxon>metagenomes</taxon>
        <taxon>ecological metagenomes</taxon>
    </lineage>
</organism>
<accession>X1E840</accession>
<dbReference type="EMBL" id="BART01032660">
    <property type="protein sequence ID" value="GAH13334.1"/>
    <property type="molecule type" value="Genomic_DNA"/>
</dbReference>
<name>X1E840_9ZZZZ</name>
<gene>
    <name evidence="1" type="ORF">S01H4_56374</name>
</gene>